<protein>
    <submittedName>
        <fullName evidence="6">Transcriptional regulator, TraR/DksA family</fullName>
    </submittedName>
</protein>
<feature type="domain" description="Zinc finger DksA/TraR C4-type" evidence="5">
    <location>
        <begin position="91"/>
        <end position="125"/>
    </location>
</feature>
<evidence type="ECO:0000256" key="1">
    <source>
        <dbReference type="ARBA" id="ARBA00022723"/>
    </source>
</evidence>
<gene>
    <name evidence="6" type="ORF">SAMN03080615_01399</name>
</gene>
<dbReference type="PROSITE" id="PS01102">
    <property type="entry name" value="ZF_DKSA_1"/>
    <property type="match status" value="1"/>
</dbReference>
<dbReference type="SUPFAM" id="SSF109635">
    <property type="entry name" value="DnaK suppressor protein DksA, alpha-hairpin domain"/>
    <property type="match status" value="1"/>
</dbReference>
<evidence type="ECO:0000313" key="7">
    <source>
        <dbReference type="Proteomes" id="UP000198749"/>
    </source>
</evidence>
<evidence type="ECO:0000259" key="5">
    <source>
        <dbReference type="Pfam" id="PF01258"/>
    </source>
</evidence>
<evidence type="ECO:0000256" key="3">
    <source>
        <dbReference type="ARBA" id="ARBA00022833"/>
    </source>
</evidence>
<dbReference type="Gene3D" id="1.20.120.910">
    <property type="entry name" value="DksA, coiled-coil domain"/>
    <property type="match status" value="1"/>
</dbReference>
<dbReference type="InterPro" id="IPR037187">
    <property type="entry name" value="DnaK_N"/>
</dbReference>
<dbReference type="Proteomes" id="UP000198749">
    <property type="component" value="Unassembled WGS sequence"/>
</dbReference>
<proteinExistence type="predicted"/>
<feature type="zinc finger region" description="dksA C4-type" evidence="4">
    <location>
        <begin position="96"/>
        <end position="120"/>
    </location>
</feature>
<dbReference type="PROSITE" id="PS51128">
    <property type="entry name" value="ZF_DKSA_2"/>
    <property type="match status" value="1"/>
</dbReference>
<dbReference type="PANTHER" id="PTHR33823:SF4">
    <property type="entry name" value="GENERAL STRESS PROTEIN 16O"/>
    <property type="match status" value="1"/>
</dbReference>
<dbReference type="AlphaFoldDB" id="A0A1H9FRD2"/>
<name>A0A1H9FRD2_9GAMM</name>
<accession>A0A1H9FRD2</accession>
<reference evidence="7" key="1">
    <citation type="submission" date="2016-10" db="EMBL/GenBank/DDBJ databases">
        <authorList>
            <person name="Varghese N."/>
            <person name="Submissions S."/>
        </authorList>
    </citation>
    <scope>NUCLEOTIDE SEQUENCE [LARGE SCALE GENOMIC DNA]</scope>
    <source>
        <strain evidence="7">DSM 18887</strain>
    </source>
</reference>
<dbReference type="STRING" id="355243.SAMN03080615_01399"/>
<dbReference type="GO" id="GO:0008270">
    <property type="term" value="F:zinc ion binding"/>
    <property type="evidence" value="ECO:0007669"/>
    <property type="project" value="UniProtKB-KW"/>
</dbReference>
<keyword evidence="3" id="KW-0862">Zinc</keyword>
<keyword evidence="7" id="KW-1185">Reference proteome</keyword>
<dbReference type="SUPFAM" id="SSF57716">
    <property type="entry name" value="Glucocorticoid receptor-like (DNA-binding domain)"/>
    <property type="match status" value="1"/>
</dbReference>
<dbReference type="Pfam" id="PF01258">
    <property type="entry name" value="zf-dskA_traR"/>
    <property type="match status" value="1"/>
</dbReference>
<sequence>MNTMKLCCLNQSQLKGLKRELQILHEQLQADLKAEQSDQQEELSQISCSEVHDRCEAAAATELNQTSISHIKQLEEEIRECQSALQRIENGGYGCCEKCGEEIELNRLMANPAAVLCVGCQSRDELHRVRDSGAAF</sequence>
<dbReference type="EMBL" id="FOGB01000003">
    <property type="protein sequence ID" value="SEQ40501.1"/>
    <property type="molecule type" value="Genomic_DNA"/>
</dbReference>
<evidence type="ECO:0000313" key="6">
    <source>
        <dbReference type="EMBL" id="SEQ40501.1"/>
    </source>
</evidence>
<evidence type="ECO:0000256" key="4">
    <source>
        <dbReference type="PROSITE-ProRule" id="PRU00510"/>
    </source>
</evidence>
<keyword evidence="1" id="KW-0479">Metal-binding</keyword>
<keyword evidence="2" id="KW-0863">Zinc-finger</keyword>
<dbReference type="InterPro" id="IPR000962">
    <property type="entry name" value="Znf_DskA_TraR"/>
</dbReference>
<evidence type="ECO:0000256" key="2">
    <source>
        <dbReference type="ARBA" id="ARBA00022771"/>
    </source>
</evidence>
<organism evidence="6 7">
    <name type="scientific">Amphritea atlantica</name>
    <dbReference type="NCBI Taxonomy" id="355243"/>
    <lineage>
        <taxon>Bacteria</taxon>
        <taxon>Pseudomonadati</taxon>
        <taxon>Pseudomonadota</taxon>
        <taxon>Gammaproteobacteria</taxon>
        <taxon>Oceanospirillales</taxon>
        <taxon>Oceanospirillaceae</taxon>
        <taxon>Amphritea</taxon>
    </lineage>
</organism>
<dbReference type="InterPro" id="IPR020458">
    <property type="entry name" value="Znf_DskA_TraR_CS"/>
</dbReference>
<dbReference type="PANTHER" id="PTHR33823">
    <property type="entry name" value="RNA POLYMERASE-BINDING TRANSCRIPTION FACTOR DKSA-RELATED"/>
    <property type="match status" value="1"/>
</dbReference>
<dbReference type="RefSeq" id="WP_091355822.1">
    <property type="nucleotide sequence ID" value="NZ_AP025284.1"/>
</dbReference>
<dbReference type="OrthoDB" id="6064855at2"/>